<feature type="transmembrane region" description="Helical" evidence="1">
    <location>
        <begin position="108"/>
        <end position="126"/>
    </location>
</feature>
<evidence type="ECO:0000256" key="1">
    <source>
        <dbReference type="SAM" id="Phobius"/>
    </source>
</evidence>
<dbReference type="PANTHER" id="PTHR36834:SF2">
    <property type="entry name" value="MEMBRANE PROTEIN"/>
    <property type="match status" value="1"/>
</dbReference>
<protein>
    <recommendedName>
        <fullName evidence="2">VanZ-like domain-containing protein</fullName>
    </recommendedName>
</protein>
<proteinExistence type="predicted"/>
<keyword evidence="1" id="KW-0812">Transmembrane</keyword>
<feature type="domain" description="VanZ-like" evidence="2">
    <location>
        <begin position="8"/>
        <end position="123"/>
    </location>
</feature>
<dbReference type="InterPro" id="IPR006976">
    <property type="entry name" value="VanZ-like"/>
</dbReference>
<reference evidence="3 4" key="1">
    <citation type="submission" date="2019-10" db="EMBL/GenBank/DDBJ databases">
        <authorList>
            <person name="Nie G."/>
            <person name="Ming H."/>
            <person name="Yi B."/>
        </authorList>
    </citation>
    <scope>NUCLEOTIDE SEQUENCE [LARGE SCALE GENOMIC DNA]</scope>
    <source>
        <strain evidence="3 4">CFH 90414</strain>
    </source>
</reference>
<keyword evidence="1" id="KW-1133">Transmembrane helix</keyword>
<accession>A0A6I2FFZ3</accession>
<name>A0A6I2FFZ3_9MICO</name>
<keyword evidence="1" id="KW-0472">Membrane</keyword>
<dbReference type="AlphaFoldDB" id="A0A6I2FFZ3"/>
<keyword evidence="4" id="KW-1185">Reference proteome</keyword>
<gene>
    <name evidence="3" type="ORF">GE115_13300</name>
</gene>
<comment type="caution">
    <text evidence="3">The sequence shown here is derived from an EMBL/GenBank/DDBJ whole genome shotgun (WGS) entry which is preliminary data.</text>
</comment>
<dbReference type="PANTHER" id="PTHR36834">
    <property type="entry name" value="MEMBRANE PROTEIN-RELATED"/>
    <property type="match status" value="1"/>
</dbReference>
<feature type="transmembrane region" description="Helical" evidence="1">
    <location>
        <begin position="82"/>
        <end position="102"/>
    </location>
</feature>
<organism evidence="3 4">
    <name type="scientific">Agromyces agglutinans</name>
    <dbReference type="NCBI Taxonomy" id="2662258"/>
    <lineage>
        <taxon>Bacteria</taxon>
        <taxon>Bacillati</taxon>
        <taxon>Actinomycetota</taxon>
        <taxon>Actinomycetes</taxon>
        <taxon>Micrococcales</taxon>
        <taxon>Microbacteriaceae</taxon>
        <taxon>Agromyces</taxon>
    </lineage>
</organism>
<sequence>MAALVALFAGYLVLLAWAVLWKLHLPDPGGDLRAVKLVPFVPTADAGASAVREVIANVGLFVPFGLYLGVFAPAWRWWRRAGVFAASSLALEVVQFVFGLGISDVTDVVANTAGGLIGTGLLAVTSRRSRPQAPPRRARCRRDLV</sequence>
<feature type="transmembrane region" description="Helical" evidence="1">
    <location>
        <begin position="54"/>
        <end position="75"/>
    </location>
</feature>
<evidence type="ECO:0000313" key="3">
    <source>
        <dbReference type="EMBL" id="MRG60833.1"/>
    </source>
</evidence>
<dbReference type="Pfam" id="PF04892">
    <property type="entry name" value="VanZ"/>
    <property type="match status" value="1"/>
</dbReference>
<evidence type="ECO:0000259" key="2">
    <source>
        <dbReference type="Pfam" id="PF04892"/>
    </source>
</evidence>
<dbReference type="InterPro" id="IPR053150">
    <property type="entry name" value="Teicoplanin_resist-assoc"/>
</dbReference>
<dbReference type="EMBL" id="WJIF01000008">
    <property type="protein sequence ID" value="MRG60833.1"/>
    <property type="molecule type" value="Genomic_DNA"/>
</dbReference>
<evidence type="ECO:0000313" key="4">
    <source>
        <dbReference type="Proteomes" id="UP000431080"/>
    </source>
</evidence>
<dbReference type="Proteomes" id="UP000431080">
    <property type="component" value="Unassembled WGS sequence"/>
</dbReference>